<accession>A0A9W8MSI9</accession>
<keyword evidence="3" id="KW-1185">Reference proteome</keyword>
<proteinExistence type="predicted"/>
<dbReference type="OrthoDB" id="2590746at2759"/>
<dbReference type="Proteomes" id="UP001148786">
    <property type="component" value="Unassembled WGS sequence"/>
</dbReference>
<feature type="region of interest" description="Disordered" evidence="1">
    <location>
        <begin position="15"/>
        <end position="103"/>
    </location>
</feature>
<comment type="caution">
    <text evidence="2">The sequence shown here is derived from an EMBL/GenBank/DDBJ whole genome shotgun (WGS) entry which is preliminary data.</text>
</comment>
<feature type="compositionally biased region" description="Basic and acidic residues" evidence="1">
    <location>
        <begin position="56"/>
        <end position="65"/>
    </location>
</feature>
<protein>
    <submittedName>
        <fullName evidence="2">Uncharacterized protein</fullName>
    </submittedName>
</protein>
<name>A0A9W8MSI9_9AGAR</name>
<evidence type="ECO:0000256" key="1">
    <source>
        <dbReference type="SAM" id="MobiDB-lite"/>
    </source>
</evidence>
<evidence type="ECO:0000313" key="3">
    <source>
        <dbReference type="Proteomes" id="UP001148786"/>
    </source>
</evidence>
<reference evidence="2" key="1">
    <citation type="submission" date="2022-07" db="EMBL/GenBank/DDBJ databases">
        <title>Genome Sequence of Agrocybe chaxingu.</title>
        <authorList>
            <person name="Buettner E."/>
        </authorList>
    </citation>
    <scope>NUCLEOTIDE SEQUENCE</scope>
    <source>
        <strain evidence="2">MP-N11</strain>
    </source>
</reference>
<evidence type="ECO:0000313" key="2">
    <source>
        <dbReference type="EMBL" id="KAJ3504250.1"/>
    </source>
</evidence>
<organism evidence="2 3">
    <name type="scientific">Agrocybe chaxingu</name>
    <dbReference type="NCBI Taxonomy" id="84603"/>
    <lineage>
        <taxon>Eukaryota</taxon>
        <taxon>Fungi</taxon>
        <taxon>Dikarya</taxon>
        <taxon>Basidiomycota</taxon>
        <taxon>Agaricomycotina</taxon>
        <taxon>Agaricomycetes</taxon>
        <taxon>Agaricomycetidae</taxon>
        <taxon>Agaricales</taxon>
        <taxon>Agaricineae</taxon>
        <taxon>Strophariaceae</taxon>
        <taxon>Agrocybe</taxon>
    </lineage>
</organism>
<sequence length="103" mass="11413">MFSSIASFLPSALHLNSNAQDLPRPTINPDTEDETSRRRGVKHSKDDSSSSSGSSRQKEMRKESRSSSSSRGARRRMGSRLARWESRQDGKQGASGRDEDEDG</sequence>
<gene>
    <name evidence="2" type="ORF">NLJ89_g8033</name>
</gene>
<dbReference type="AlphaFoldDB" id="A0A9W8MSI9"/>
<dbReference type="EMBL" id="JANKHO010001034">
    <property type="protein sequence ID" value="KAJ3504250.1"/>
    <property type="molecule type" value="Genomic_DNA"/>
</dbReference>